<dbReference type="OrthoDB" id="10257471at2759"/>
<accession>A0A2S7YHI8</accession>
<dbReference type="Gene3D" id="3.80.10.10">
    <property type="entry name" value="Ribonuclease Inhibitor"/>
    <property type="match status" value="1"/>
</dbReference>
<evidence type="ECO:0000313" key="2">
    <source>
        <dbReference type="EMBL" id="PQK15628.1"/>
    </source>
</evidence>
<organism evidence="2 3">
    <name type="scientific">Beauveria bassiana</name>
    <name type="common">White muscardine disease fungus</name>
    <name type="synonym">Tritirachium shiotae</name>
    <dbReference type="NCBI Taxonomy" id="176275"/>
    <lineage>
        <taxon>Eukaryota</taxon>
        <taxon>Fungi</taxon>
        <taxon>Dikarya</taxon>
        <taxon>Ascomycota</taxon>
        <taxon>Pezizomycotina</taxon>
        <taxon>Sordariomycetes</taxon>
        <taxon>Hypocreomycetidae</taxon>
        <taxon>Hypocreales</taxon>
        <taxon>Cordycipitaceae</taxon>
        <taxon>Beauveria</taxon>
    </lineage>
</organism>
<dbReference type="AlphaFoldDB" id="A0A2S7YHI8"/>
<dbReference type="Gene3D" id="1.20.1280.50">
    <property type="match status" value="1"/>
</dbReference>
<name>A0A2S7YHI8_BEABA</name>
<dbReference type="EMBL" id="JRHA01000005">
    <property type="protein sequence ID" value="PQK15628.1"/>
    <property type="molecule type" value="Genomic_DNA"/>
</dbReference>
<evidence type="ECO:0000313" key="3">
    <source>
        <dbReference type="Proteomes" id="UP000237441"/>
    </source>
</evidence>
<reference evidence="2 3" key="1">
    <citation type="submission" date="2016-07" db="EMBL/GenBank/DDBJ databases">
        <title>Comparative genomics of the entomopathogenic fungus Beauveria bassiana.</title>
        <authorList>
            <person name="Valero Jimenez C.A."/>
            <person name="Zwaan B.J."/>
            <person name="Van Kan J.A."/>
            <person name="Takken W."/>
            <person name="Debets A.J."/>
            <person name="Schoustra S.E."/>
            <person name="Koenraadt C.J."/>
        </authorList>
    </citation>
    <scope>NUCLEOTIDE SEQUENCE [LARGE SCALE GENOMIC DNA]</scope>
    <source>
        <strain evidence="2 3">ARSEF 8028</strain>
    </source>
</reference>
<protein>
    <recommendedName>
        <fullName evidence="1">F-box domain-containing protein</fullName>
    </recommendedName>
</protein>
<dbReference type="InterPro" id="IPR001810">
    <property type="entry name" value="F-box_dom"/>
</dbReference>
<dbReference type="Pfam" id="PF12937">
    <property type="entry name" value="F-box-like"/>
    <property type="match status" value="1"/>
</dbReference>
<dbReference type="SUPFAM" id="SSF81383">
    <property type="entry name" value="F-box domain"/>
    <property type="match status" value="1"/>
</dbReference>
<sequence length="207" mass="23705">MTMVHTKAITRVTPYCPLAIQHQDIQAIDGIEHLPNEILVMIFSLLCQRSDLLCVMLVCKRWANNTVSLLWRCRAAHANNRLVWETLAKSRQFFEYCSIVKHVRVNSNVTDDQVLPHAIKFDITNLTLDDCRLSETGLAALLQNPTSLRTFDLGGDNNTEMYIRTIAYRCIALQSLNIRHCEASLQSLSTLTKSCKYLKHAWFFECS</sequence>
<evidence type="ECO:0000259" key="1">
    <source>
        <dbReference type="Pfam" id="PF12937"/>
    </source>
</evidence>
<comment type="caution">
    <text evidence="2">The sequence shown here is derived from an EMBL/GenBank/DDBJ whole genome shotgun (WGS) entry which is preliminary data.</text>
</comment>
<proteinExistence type="predicted"/>
<dbReference type="Proteomes" id="UP000237441">
    <property type="component" value="Unassembled WGS sequence"/>
</dbReference>
<feature type="domain" description="F-box" evidence="1">
    <location>
        <begin position="31"/>
        <end position="73"/>
    </location>
</feature>
<dbReference type="InterPro" id="IPR036047">
    <property type="entry name" value="F-box-like_dom_sf"/>
</dbReference>
<dbReference type="SUPFAM" id="SSF52047">
    <property type="entry name" value="RNI-like"/>
    <property type="match status" value="1"/>
</dbReference>
<dbReference type="InterPro" id="IPR032675">
    <property type="entry name" value="LRR_dom_sf"/>
</dbReference>
<gene>
    <name evidence="2" type="ORF">BB8028_0005g11400</name>
</gene>